<name>A0A9X0AGW7_9HELO</name>
<dbReference type="AlphaFoldDB" id="A0A9X0AGW7"/>
<protein>
    <submittedName>
        <fullName evidence="1">Uncharacterized protein</fullName>
    </submittedName>
</protein>
<evidence type="ECO:0000313" key="1">
    <source>
        <dbReference type="EMBL" id="KAJ8062557.1"/>
    </source>
</evidence>
<evidence type="ECO:0000313" key="2">
    <source>
        <dbReference type="Proteomes" id="UP001152300"/>
    </source>
</evidence>
<keyword evidence="2" id="KW-1185">Reference proteome</keyword>
<comment type="caution">
    <text evidence="1">The sequence shown here is derived from an EMBL/GenBank/DDBJ whole genome shotgun (WGS) entry which is preliminary data.</text>
</comment>
<organism evidence="1 2">
    <name type="scientific">Sclerotinia nivalis</name>
    <dbReference type="NCBI Taxonomy" id="352851"/>
    <lineage>
        <taxon>Eukaryota</taxon>
        <taxon>Fungi</taxon>
        <taxon>Dikarya</taxon>
        <taxon>Ascomycota</taxon>
        <taxon>Pezizomycotina</taxon>
        <taxon>Leotiomycetes</taxon>
        <taxon>Helotiales</taxon>
        <taxon>Sclerotiniaceae</taxon>
        <taxon>Sclerotinia</taxon>
    </lineage>
</organism>
<sequence>MSDQSNSAPVIIAILIRFGQAQIRLFNSHLLNVVLLTITLQESTITVTVTISDYVPYVDGPTTTSTVQEETRGDVKIIFILFESTVTWSSLTRSS</sequence>
<dbReference type="EMBL" id="JAPEIS010000010">
    <property type="protein sequence ID" value="KAJ8062557.1"/>
    <property type="molecule type" value="Genomic_DNA"/>
</dbReference>
<gene>
    <name evidence="1" type="ORF">OCU04_009083</name>
</gene>
<dbReference type="OrthoDB" id="10449944at2759"/>
<reference evidence="1" key="1">
    <citation type="submission" date="2022-11" db="EMBL/GenBank/DDBJ databases">
        <title>Genome Resource of Sclerotinia nivalis Strain SnTB1, a Plant Pathogen Isolated from American Ginseng.</title>
        <authorList>
            <person name="Fan S."/>
        </authorList>
    </citation>
    <scope>NUCLEOTIDE SEQUENCE</scope>
    <source>
        <strain evidence="1">SnTB1</strain>
    </source>
</reference>
<proteinExistence type="predicted"/>
<dbReference type="Proteomes" id="UP001152300">
    <property type="component" value="Unassembled WGS sequence"/>
</dbReference>
<accession>A0A9X0AGW7</accession>